<keyword evidence="9" id="KW-0807">Transducer</keyword>
<evidence type="ECO:0000256" key="9">
    <source>
        <dbReference type="ARBA" id="ARBA00023224"/>
    </source>
</evidence>
<name>A0A1A9W091_9MUSC</name>
<evidence type="ECO:0008006" key="14">
    <source>
        <dbReference type="Google" id="ProtNLM"/>
    </source>
</evidence>
<keyword evidence="5" id="KW-0552">Olfaction</keyword>
<reference evidence="12" key="2">
    <citation type="submission" date="2020-05" db="UniProtKB">
        <authorList>
            <consortium name="EnsemblMetazoa"/>
        </authorList>
    </citation>
    <scope>IDENTIFICATION</scope>
    <source>
        <strain evidence="12">IAEA</strain>
    </source>
</reference>
<protein>
    <recommendedName>
        <fullName evidence="14">Odorant receptor</fullName>
    </recommendedName>
</protein>
<reference evidence="13" key="1">
    <citation type="submission" date="2014-03" db="EMBL/GenBank/DDBJ databases">
        <authorList>
            <person name="Aksoy S."/>
            <person name="Warren W."/>
            <person name="Wilson R.K."/>
        </authorList>
    </citation>
    <scope>NUCLEOTIDE SEQUENCE [LARGE SCALE GENOMIC DNA]</scope>
    <source>
        <strain evidence="13">IAEA</strain>
    </source>
</reference>
<keyword evidence="3" id="KW-0716">Sensory transduction</keyword>
<evidence type="ECO:0000256" key="4">
    <source>
        <dbReference type="ARBA" id="ARBA00022692"/>
    </source>
</evidence>
<keyword evidence="2" id="KW-1003">Cell membrane</keyword>
<evidence type="ECO:0000256" key="6">
    <source>
        <dbReference type="ARBA" id="ARBA00022989"/>
    </source>
</evidence>
<sequence>MNFGYISKLIREFQLAGTNEDVKCLDELMAYHDDVLLTDVRRVGNIMFYTHVLTAFLFDITPLIIFGVEYIHSGGEKQIDYTLPYGVWYPWDHRQPAMYAFTYAIQLLGSYVAITNFVVPDLILASVASLANLNFGYISKRIREIQPKGNKEDIKCLGELLAYHDDILHMIDEVNDVFSISILLSYFGFSGMSCLIGVNVLTGTHIIEVLKYIVSILSILLIMYYVSKIGTEMITASTDISAALTDHAWYDGNKYYQRMLPFPIARAQRPAVLKGYKFFVLSMESFQSVSLKQYLLLYGRSLSCLPTLF</sequence>
<feature type="transmembrane region" description="Helical" evidence="11">
    <location>
        <begin position="46"/>
        <end position="68"/>
    </location>
</feature>
<dbReference type="EnsemblMetazoa" id="GBRI001401-RA">
    <property type="protein sequence ID" value="GBRI001401-PA"/>
    <property type="gene ID" value="GBRI001401"/>
</dbReference>
<dbReference type="PANTHER" id="PTHR21137:SF44">
    <property type="entry name" value="ODORANT RECEPTOR 13A-RELATED"/>
    <property type="match status" value="1"/>
</dbReference>
<feature type="transmembrane region" description="Helical" evidence="11">
    <location>
        <begin position="178"/>
        <end position="202"/>
    </location>
</feature>
<evidence type="ECO:0000256" key="1">
    <source>
        <dbReference type="ARBA" id="ARBA00004651"/>
    </source>
</evidence>
<evidence type="ECO:0000256" key="5">
    <source>
        <dbReference type="ARBA" id="ARBA00022725"/>
    </source>
</evidence>
<keyword evidence="8" id="KW-0675">Receptor</keyword>
<dbReference type="Pfam" id="PF02949">
    <property type="entry name" value="7tm_6"/>
    <property type="match status" value="1"/>
</dbReference>
<comment type="subunit">
    <text evidence="10">Interacts with Orco. Complexes exist early in the endomembrane system in olfactory sensory neurons (OSNs), coupling these complexes to the conserved ciliary trafficking pathway.</text>
</comment>
<keyword evidence="4 11" id="KW-0812">Transmembrane</keyword>
<proteinExistence type="predicted"/>
<dbReference type="AlphaFoldDB" id="A0A1A9W091"/>
<accession>A0A1A9W091</accession>
<evidence type="ECO:0000256" key="7">
    <source>
        <dbReference type="ARBA" id="ARBA00023136"/>
    </source>
</evidence>
<evidence type="ECO:0000256" key="8">
    <source>
        <dbReference type="ARBA" id="ARBA00023170"/>
    </source>
</evidence>
<evidence type="ECO:0000256" key="3">
    <source>
        <dbReference type="ARBA" id="ARBA00022606"/>
    </source>
</evidence>
<dbReference type="STRING" id="37001.A0A1A9W091"/>
<dbReference type="GO" id="GO:0007165">
    <property type="term" value="P:signal transduction"/>
    <property type="evidence" value="ECO:0007669"/>
    <property type="project" value="UniProtKB-KW"/>
</dbReference>
<dbReference type="GO" id="GO:0005886">
    <property type="term" value="C:plasma membrane"/>
    <property type="evidence" value="ECO:0007669"/>
    <property type="project" value="UniProtKB-SubCell"/>
</dbReference>
<evidence type="ECO:0000313" key="12">
    <source>
        <dbReference type="EnsemblMetazoa" id="GBRI001401-PA"/>
    </source>
</evidence>
<dbReference type="GO" id="GO:0004984">
    <property type="term" value="F:olfactory receptor activity"/>
    <property type="evidence" value="ECO:0007669"/>
    <property type="project" value="InterPro"/>
</dbReference>
<evidence type="ECO:0000256" key="10">
    <source>
        <dbReference type="ARBA" id="ARBA00038679"/>
    </source>
</evidence>
<dbReference type="VEuPathDB" id="VectorBase:GBRI001401"/>
<evidence type="ECO:0000313" key="13">
    <source>
        <dbReference type="Proteomes" id="UP000091820"/>
    </source>
</evidence>
<keyword evidence="6 11" id="KW-1133">Transmembrane helix</keyword>
<feature type="transmembrane region" description="Helical" evidence="11">
    <location>
        <begin position="209"/>
        <end position="227"/>
    </location>
</feature>
<dbReference type="GO" id="GO:0005549">
    <property type="term" value="F:odorant binding"/>
    <property type="evidence" value="ECO:0007669"/>
    <property type="project" value="InterPro"/>
</dbReference>
<evidence type="ECO:0000256" key="2">
    <source>
        <dbReference type="ARBA" id="ARBA00022475"/>
    </source>
</evidence>
<organism evidence="12 13">
    <name type="scientific">Glossina brevipalpis</name>
    <dbReference type="NCBI Taxonomy" id="37001"/>
    <lineage>
        <taxon>Eukaryota</taxon>
        <taxon>Metazoa</taxon>
        <taxon>Ecdysozoa</taxon>
        <taxon>Arthropoda</taxon>
        <taxon>Hexapoda</taxon>
        <taxon>Insecta</taxon>
        <taxon>Pterygota</taxon>
        <taxon>Neoptera</taxon>
        <taxon>Endopterygota</taxon>
        <taxon>Diptera</taxon>
        <taxon>Brachycera</taxon>
        <taxon>Muscomorpha</taxon>
        <taxon>Hippoboscoidea</taxon>
        <taxon>Glossinidae</taxon>
        <taxon>Glossina</taxon>
    </lineage>
</organism>
<evidence type="ECO:0000256" key="11">
    <source>
        <dbReference type="SAM" id="Phobius"/>
    </source>
</evidence>
<keyword evidence="13" id="KW-1185">Reference proteome</keyword>
<dbReference type="Proteomes" id="UP000091820">
    <property type="component" value="Unassembled WGS sequence"/>
</dbReference>
<keyword evidence="7 11" id="KW-0472">Membrane</keyword>
<dbReference type="InterPro" id="IPR004117">
    <property type="entry name" value="7tm6_olfct_rcpt"/>
</dbReference>
<comment type="subcellular location">
    <subcellularLocation>
        <location evidence="1">Cell membrane</location>
        <topology evidence="1">Multi-pass membrane protein</topology>
    </subcellularLocation>
</comment>
<dbReference type="PANTHER" id="PTHR21137">
    <property type="entry name" value="ODORANT RECEPTOR"/>
    <property type="match status" value="1"/>
</dbReference>